<dbReference type="OrthoDB" id="4829993at2"/>
<feature type="transmembrane region" description="Helical" evidence="1">
    <location>
        <begin position="6"/>
        <end position="27"/>
    </location>
</feature>
<sequence length="112" mass="11656" precursor="true">MNPLDSYAGLAAVVLALSAAVCTVAVLTEPRRGRGRTTLAAVVALTAVVLTVLTVVFDTAMVAADLFTYDESALAGPRVWLAPVEDLAWPLVAALLLPSLLALLTPRDREAA</sequence>
<dbReference type="AlphaFoldDB" id="F8A4C5"/>
<gene>
    <name evidence="2" type="ordered locus">Celgi_1512</name>
</gene>
<keyword evidence="3" id="KW-1185">Reference proteome</keyword>
<keyword evidence="1" id="KW-0812">Transmembrane</keyword>
<keyword evidence="1" id="KW-0472">Membrane</keyword>
<accession>F8A4C5</accession>
<dbReference type="Proteomes" id="UP000000485">
    <property type="component" value="Chromosome"/>
</dbReference>
<feature type="transmembrane region" description="Helical" evidence="1">
    <location>
        <begin position="87"/>
        <end position="105"/>
    </location>
</feature>
<dbReference type="EMBL" id="CP002665">
    <property type="protein sequence ID" value="AEI12031.1"/>
    <property type="molecule type" value="Genomic_DNA"/>
</dbReference>
<protein>
    <submittedName>
        <fullName evidence="2">Lycopene cyclase domain protein</fullName>
    </submittedName>
</protein>
<dbReference type="STRING" id="593907.Celgi_1512"/>
<organism evidence="2 3">
    <name type="scientific">Cellulomonas gilvus (strain ATCC 13127 / NRRL B-14078)</name>
    <name type="common">Cellvibrio gilvus</name>
    <dbReference type="NCBI Taxonomy" id="593907"/>
    <lineage>
        <taxon>Bacteria</taxon>
        <taxon>Bacillati</taxon>
        <taxon>Actinomycetota</taxon>
        <taxon>Actinomycetes</taxon>
        <taxon>Micrococcales</taxon>
        <taxon>Cellulomonadaceae</taxon>
        <taxon>Cellulomonas</taxon>
    </lineage>
</organism>
<reference evidence="3" key="1">
    <citation type="submission" date="2011-04" db="EMBL/GenBank/DDBJ databases">
        <title>Complete sequence of Cellvibrio gilvus ATCC 13127.</title>
        <authorList>
            <person name="Lucas S."/>
            <person name="Han J."/>
            <person name="Lapidus A."/>
            <person name="Cheng J.-F."/>
            <person name="Goodwin L."/>
            <person name="Pitluck S."/>
            <person name="Peters L."/>
            <person name="Munk A."/>
            <person name="Detter J.C."/>
            <person name="Han C."/>
            <person name="Tapia R."/>
            <person name="Land M."/>
            <person name="Hauser L."/>
            <person name="Kyrpides N."/>
            <person name="Ivanova N."/>
            <person name="Ovchinnikova G."/>
            <person name="Pagani I."/>
            <person name="Mead D."/>
            <person name="Brumm P."/>
            <person name="Woyke T."/>
        </authorList>
    </citation>
    <scope>NUCLEOTIDE SEQUENCE [LARGE SCALE GENOMIC DNA]</scope>
    <source>
        <strain evidence="3">ATCC 13127 / NRRL B-14078</strain>
    </source>
</reference>
<evidence type="ECO:0000313" key="2">
    <source>
        <dbReference type="EMBL" id="AEI12031.1"/>
    </source>
</evidence>
<dbReference type="KEGG" id="cga:Celgi_1512"/>
<name>F8A4C5_CELGA</name>
<dbReference type="RefSeq" id="WP_013883550.1">
    <property type="nucleotide sequence ID" value="NC_015671.1"/>
</dbReference>
<proteinExistence type="predicted"/>
<keyword evidence="1" id="KW-1133">Transmembrane helix</keyword>
<dbReference type="HOGENOM" id="CLU_153089_1_0_11"/>
<feature type="transmembrane region" description="Helical" evidence="1">
    <location>
        <begin position="39"/>
        <end position="67"/>
    </location>
</feature>
<evidence type="ECO:0000256" key="1">
    <source>
        <dbReference type="SAM" id="Phobius"/>
    </source>
</evidence>
<evidence type="ECO:0000313" key="3">
    <source>
        <dbReference type="Proteomes" id="UP000000485"/>
    </source>
</evidence>